<name>B6UAD1_MAIZE</name>
<accession>B6UAD1</accession>
<protein>
    <submittedName>
        <fullName evidence="1">Uncharacterized protein</fullName>
    </submittedName>
</protein>
<dbReference type="EMBL" id="EU974196">
    <property type="protein sequence ID" value="ACG46314.1"/>
    <property type="molecule type" value="mRNA"/>
</dbReference>
<reference evidence="1" key="1">
    <citation type="journal article" date="2009" name="Plant Mol. Biol.">
        <title>Insights into corn genes derived from large-scale cDNA sequencing.</title>
        <authorList>
            <person name="Alexandrov N.N."/>
            <person name="Brover V.V."/>
            <person name="Freidin S."/>
            <person name="Troukhan M.E."/>
            <person name="Tatarinova T.V."/>
            <person name="Zhang H."/>
            <person name="Swaller T.J."/>
            <person name="Lu Y.P."/>
            <person name="Bouck J."/>
            <person name="Flavell R.B."/>
            <person name="Feldmann K.A."/>
        </authorList>
    </citation>
    <scope>NUCLEOTIDE SEQUENCE</scope>
</reference>
<organism evidence="1">
    <name type="scientific">Zea mays</name>
    <name type="common">Maize</name>
    <dbReference type="NCBI Taxonomy" id="4577"/>
    <lineage>
        <taxon>Eukaryota</taxon>
        <taxon>Viridiplantae</taxon>
        <taxon>Streptophyta</taxon>
        <taxon>Embryophyta</taxon>
        <taxon>Tracheophyta</taxon>
        <taxon>Spermatophyta</taxon>
        <taxon>Magnoliopsida</taxon>
        <taxon>Liliopsida</taxon>
        <taxon>Poales</taxon>
        <taxon>Poaceae</taxon>
        <taxon>PACMAD clade</taxon>
        <taxon>Panicoideae</taxon>
        <taxon>Andropogonodae</taxon>
        <taxon>Andropogoneae</taxon>
        <taxon>Tripsacinae</taxon>
        <taxon>Zea</taxon>
    </lineage>
</organism>
<sequence>MICIARSRSAYDPRPTRDAKIIHPCRRRRGRRQGNSGHSHRLPYILSASVTPPAIGASLVVETCSCSKVCRCREPPSSPVTMNYGQLIQGGHTELNLAAFLCSYCSSCGSWLLCRPVVVLLWVCKNRWFDGIGLDGEVGMLAC</sequence>
<proteinExistence type="evidence at transcript level"/>
<evidence type="ECO:0000313" key="1">
    <source>
        <dbReference type="EMBL" id="ACG46314.1"/>
    </source>
</evidence>
<dbReference type="AlphaFoldDB" id="B6UAD1"/>